<dbReference type="GO" id="GO:0005737">
    <property type="term" value="C:cytoplasm"/>
    <property type="evidence" value="ECO:0007669"/>
    <property type="project" value="UniProtKB-SubCell"/>
</dbReference>
<feature type="non-terminal residue" evidence="7">
    <location>
        <position position="1"/>
    </location>
</feature>
<evidence type="ECO:0000256" key="5">
    <source>
        <dbReference type="ARBA" id="ARBA00022900"/>
    </source>
</evidence>
<keyword evidence="5" id="KW-0722">Serine protease inhibitor</keyword>
<evidence type="ECO:0000313" key="7">
    <source>
        <dbReference type="EMBL" id="CAB1443052.1"/>
    </source>
</evidence>
<dbReference type="InterPro" id="IPR023795">
    <property type="entry name" value="Serpin_CS"/>
</dbReference>
<keyword evidence="3" id="KW-0963">Cytoplasm</keyword>
<dbReference type="Gene3D" id="2.30.39.10">
    <property type="entry name" value="Alpha-1-antitrypsin, domain 1"/>
    <property type="match status" value="2"/>
</dbReference>
<dbReference type="InterPro" id="IPR042178">
    <property type="entry name" value="Serpin_sf_1"/>
</dbReference>
<dbReference type="GO" id="GO:0005615">
    <property type="term" value="C:extracellular space"/>
    <property type="evidence" value="ECO:0007669"/>
    <property type="project" value="InterPro"/>
</dbReference>
<dbReference type="PANTHER" id="PTHR11461:SF180">
    <property type="entry name" value="LEUKOCYTE ELASTASE INHIBITOR"/>
    <property type="match status" value="1"/>
</dbReference>
<evidence type="ECO:0000313" key="8">
    <source>
        <dbReference type="Proteomes" id="UP001153269"/>
    </source>
</evidence>
<dbReference type="InterPro" id="IPR042185">
    <property type="entry name" value="Serpin_sf_2"/>
</dbReference>
<gene>
    <name evidence="7" type="ORF">PLEPLA_LOCUS30767</name>
</gene>
<evidence type="ECO:0000256" key="4">
    <source>
        <dbReference type="ARBA" id="ARBA00022690"/>
    </source>
</evidence>
<dbReference type="SUPFAM" id="SSF56574">
    <property type="entry name" value="Serpins"/>
    <property type="match status" value="1"/>
</dbReference>
<dbReference type="PROSITE" id="PS00284">
    <property type="entry name" value="SERPIN"/>
    <property type="match status" value="1"/>
</dbReference>
<dbReference type="PANTHER" id="PTHR11461">
    <property type="entry name" value="SERINE PROTEASE INHIBITOR, SERPIN"/>
    <property type="match status" value="1"/>
</dbReference>
<sequence length="430" mass="48768">RETGSETYQAWKVPKIEPTYQQQLSGKFHRVSTNLQPRLHRYQHTACITCTATVKGGRGDNCTSSAMGINSSINAFSLDLFRTLSRANPSGNMLVSPLSIRSALAMVYLGARGETAAQMEKALSYFFGVVIHAEFKKLFEDINSTSGSYVLKTANRLYGDNTEKFLTQYREAMPKYYQADLKTVDFIGALEASRKEINTWVEQQHRQLVLVNAIYLKADWKNLFNKAQTKGMPFKVSQNESKPVQMMIQMKKLPYNYIPEYGLQILELPFMEEELSMFILLPKQSSDGYDPLLKLEKELTLERLNEWTDRGNMDVQSEILVHLPKFKLEEDYEMKGFLSELGMKDVFRASEADLSGMNGGRDLFLSTVAHKAIMSVSEQGIEAAGATGPPGNRSSMLRGEPFTADHPFLFYIRHNKTQTIFFLGRFVSPQ</sequence>
<dbReference type="Proteomes" id="UP001153269">
    <property type="component" value="Unassembled WGS sequence"/>
</dbReference>
<comment type="similarity">
    <text evidence="2">Belongs to the serpin family. Ov-serpin subfamily.</text>
</comment>
<protein>
    <recommendedName>
        <fullName evidence="6">Serpin domain-containing protein</fullName>
    </recommendedName>
</protein>
<dbReference type="FunFam" id="2.30.39.10:FF:000014">
    <property type="entry name" value="Serpin family B member 9"/>
    <property type="match status" value="1"/>
</dbReference>
<organism evidence="7 8">
    <name type="scientific">Pleuronectes platessa</name>
    <name type="common">European plaice</name>
    <dbReference type="NCBI Taxonomy" id="8262"/>
    <lineage>
        <taxon>Eukaryota</taxon>
        <taxon>Metazoa</taxon>
        <taxon>Chordata</taxon>
        <taxon>Craniata</taxon>
        <taxon>Vertebrata</taxon>
        <taxon>Euteleostomi</taxon>
        <taxon>Actinopterygii</taxon>
        <taxon>Neopterygii</taxon>
        <taxon>Teleostei</taxon>
        <taxon>Neoteleostei</taxon>
        <taxon>Acanthomorphata</taxon>
        <taxon>Carangaria</taxon>
        <taxon>Pleuronectiformes</taxon>
        <taxon>Pleuronectoidei</taxon>
        <taxon>Pleuronectidae</taxon>
        <taxon>Pleuronectes</taxon>
    </lineage>
</organism>
<evidence type="ECO:0000256" key="2">
    <source>
        <dbReference type="ARBA" id="ARBA00006426"/>
    </source>
</evidence>
<reference evidence="7" key="1">
    <citation type="submission" date="2020-03" db="EMBL/GenBank/DDBJ databases">
        <authorList>
            <person name="Weist P."/>
        </authorList>
    </citation>
    <scope>NUCLEOTIDE SEQUENCE</scope>
</reference>
<accession>A0A9N7YYP5</accession>
<dbReference type="GO" id="GO:0004867">
    <property type="term" value="F:serine-type endopeptidase inhibitor activity"/>
    <property type="evidence" value="ECO:0007669"/>
    <property type="project" value="UniProtKB-KW"/>
</dbReference>
<evidence type="ECO:0000259" key="6">
    <source>
        <dbReference type="SMART" id="SM00093"/>
    </source>
</evidence>
<evidence type="ECO:0000256" key="3">
    <source>
        <dbReference type="ARBA" id="ARBA00022490"/>
    </source>
</evidence>
<keyword evidence="4" id="KW-0646">Protease inhibitor</keyword>
<dbReference type="InterPro" id="IPR023796">
    <property type="entry name" value="Serpin_dom"/>
</dbReference>
<dbReference type="Gene3D" id="3.30.497.10">
    <property type="entry name" value="Antithrombin, subunit I, domain 2"/>
    <property type="match status" value="1"/>
</dbReference>
<comment type="subcellular location">
    <subcellularLocation>
        <location evidence="1">Cytoplasm</location>
    </subcellularLocation>
</comment>
<dbReference type="InterPro" id="IPR000215">
    <property type="entry name" value="Serpin_fam"/>
</dbReference>
<proteinExistence type="inferred from homology"/>
<keyword evidence="8" id="KW-1185">Reference proteome</keyword>
<name>A0A9N7YYP5_PLEPL</name>
<comment type="caution">
    <text evidence="7">The sequence shown here is derived from an EMBL/GenBank/DDBJ whole genome shotgun (WGS) entry which is preliminary data.</text>
</comment>
<dbReference type="AlphaFoldDB" id="A0A9N7YYP5"/>
<evidence type="ECO:0000256" key="1">
    <source>
        <dbReference type="ARBA" id="ARBA00004496"/>
    </source>
</evidence>
<dbReference type="InterPro" id="IPR036186">
    <property type="entry name" value="Serpin_sf"/>
</dbReference>
<dbReference type="EMBL" id="CADEAL010002992">
    <property type="protein sequence ID" value="CAB1443052.1"/>
    <property type="molecule type" value="Genomic_DNA"/>
</dbReference>
<dbReference type="SMART" id="SM00093">
    <property type="entry name" value="SERPIN"/>
    <property type="match status" value="1"/>
</dbReference>
<dbReference type="Pfam" id="PF00079">
    <property type="entry name" value="Serpin"/>
    <property type="match status" value="1"/>
</dbReference>
<feature type="domain" description="Serpin" evidence="6">
    <location>
        <begin position="78"/>
        <end position="429"/>
    </location>
</feature>